<feature type="domain" description="LysM" evidence="15">
    <location>
        <begin position="6"/>
        <end position="51"/>
    </location>
</feature>
<dbReference type="SUPFAM" id="SSF57016">
    <property type="entry name" value="Plant lectins/antimicrobial peptides"/>
    <property type="match status" value="1"/>
</dbReference>
<feature type="domain" description="Chitin-binding type-1" evidence="14">
    <location>
        <begin position="132"/>
        <end position="204"/>
    </location>
</feature>
<comment type="catalytic activity">
    <reaction evidence="1">
        <text>Random endo-hydrolysis of N-acetyl-beta-D-glucosaminide (1-&gt;4)-beta-linkages in chitin and chitodextrins.</text>
        <dbReference type="EC" id="3.2.1.14"/>
    </reaction>
</comment>
<dbReference type="CDD" id="cd00035">
    <property type="entry name" value="ChtBD1"/>
    <property type="match status" value="1"/>
</dbReference>
<protein>
    <recommendedName>
        <fullName evidence="3">chitinase</fullName>
        <ecNumber evidence="3">3.2.1.14</ecNumber>
    </recommendedName>
</protein>
<dbReference type="InterPro" id="IPR018392">
    <property type="entry name" value="LysM"/>
</dbReference>
<evidence type="ECO:0000313" key="17">
    <source>
        <dbReference type="EMBL" id="OJJ55517.1"/>
    </source>
</evidence>
<dbReference type="CDD" id="cd00118">
    <property type="entry name" value="LysM"/>
    <property type="match status" value="2"/>
</dbReference>
<dbReference type="InterPro" id="IPR017853">
    <property type="entry name" value="GH"/>
</dbReference>
<dbReference type="GO" id="GO:0008061">
    <property type="term" value="F:chitin binding"/>
    <property type="evidence" value="ECO:0007669"/>
    <property type="project" value="UniProtKB-UniRule"/>
</dbReference>
<proteinExistence type="inferred from homology"/>
<gene>
    <name evidence="17" type="ORF">ASPSYDRAFT_92650</name>
</gene>
<evidence type="ECO:0000256" key="1">
    <source>
        <dbReference type="ARBA" id="ARBA00000822"/>
    </source>
</evidence>
<evidence type="ECO:0000256" key="6">
    <source>
        <dbReference type="ARBA" id="ARBA00023024"/>
    </source>
</evidence>
<evidence type="ECO:0000256" key="10">
    <source>
        <dbReference type="ARBA" id="ARBA00023326"/>
    </source>
</evidence>
<dbReference type="InterPro" id="IPR036861">
    <property type="entry name" value="Endochitinase-like_sf"/>
</dbReference>
<feature type="disulfide bond" evidence="11">
    <location>
        <begin position="164"/>
        <end position="178"/>
    </location>
</feature>
<dbReference type="RefSeq" id="XP_040699323.1">
    <property type="nucleotide sequence ID" value="XM_040852711.1"/>
</dbReference>
<accession>A0A1L9T7X8</accession>
<evidence type="ECO:0000259" key="16">
    <source>
        <dbReference type="PROSITE" id="PS51910"/>
    </source>
</evidence>
<evidence type="ECO:0000256" key="5">
    <source>
        <dbReference type="ARBA" id="ARBA00022801"/>
    </source>
</evidence>
<dbReference type="EC" id="3.2.1.14" evidence="3"/>
<dbReference type="InterPro" id="IPR011583">
    <property type="entry name" value="Chitinase_II/V-like_cat"/>
</dbReference>
<sequence>MSDVCEYIQVEADDGCWALADRCGISEDDLVKYNPGDGFCDNLILDQYVCCSEGDLPDFSPKPDDDGNCYVYVVQKDDNCMDIAKANKINDWEMIEDWNALTWGWMGCGSLPEKANICLSEGEPPFPATVDAAVCGPQKSGTKKPDNGSPWDWAGLNPCPLNACCDVWGQCGITPEFCTNSTEDGGAPGTAKNGTNGCISNCGTEIKSTDTHPGRPMRIGYFEAWNLDRPCANMDISKMTDGNIYSHVHWAFGNITDSWEVDVSGLQEQFDGLKELKDIQRILSFGGWGFSTEPYTHNIFREGVKDGNRQILAANVAKFINDNDLDGVDFDWEYPGAQDIPGIGPDSLDSGKNYAAFLKLVREALDEDRTMSMALPASYWYLKGFDPLTQYDEYMDYYVYMTYDLHGQWDWNNTYVNPGCPLGDCLRSHVNKTETEYALSMVTKAGLPSIKIVPGLALYGRSFEMADPDCKGPECRFTGKESGATKGSCTDTAGYISNIEIYSLINQASSIDEEDPISIEEYEDEGDILIYNNNQWVSWLTPESYSARQQWYDELHFGGSVDWASDLNRTYSNNGTGDLEDTDDGWENLEPCPSIVFPYLEGLQTAVDSGNIPEHCIAEMTLGTLIWMLDRAYGNYTDVNNGYDEMFDYYVKYIEKIIPSVLNNAFMLNMSTTRDGQLIPDDGYGMQYFDCRFPEQDDWVSCAEWDDNTDVLYRFIDATNLKLRDEEGFDKALATAGLMRDWIDFGEWSITRHNRRVRPPQSRTLSFTGWPIRNESMVVSNPKDIVTKGLPDIPTLRADMQATRLDIMGGLWMGGDPGAAAVAYTPAVLMLEQGVDSMKQAKELGEKEEEEEEEEERKRMENIILLVIGVVLMFVPVVGTEVAAGLGFANVARVIAIAGELGNAALATYDTVNDPASAVVNMLGMLFGAGDIAKVARDAKGLTKVADWRRSMKANEVSSMGKIFQDGDSKVQAILGKMCKL</sequence>
<evidence type="ECO:0000256" key="9">
    <source>
        <dbReference type="ARBA" id="ARBA00023295"/>
    </source>
</evidence>
<dbReference type="SMART" id="SM00636">
    <property type="entry name" value="Glyco_18"/>
    <property type="match status" value="1"/>
</dbReference>
<name>A0A1L9T7X8_9EURO</name>
<dbReference type="PROSITE" id="PS50941">
    <property type="entry name" value="CHIT_BIND_I_2"/>
    <property type="match status" value="1"/>
</dbReference>
<keyword evidence="5 12" id="KW-0378">Hydrolase</keyword>
<evidence type="ECO:0000256" key="4">
    <source>
        <dbReference type="ARBA" id="ARBA00022669"/>
    </source>
</evidence>
<dbReference type="InterPro" id="IPR036779">
    <property type="entry name" value="LysM_dom_sf"/>
</dbReference>
<keyword evidence="13" id="KW-0472">Membrane</keyword>
<feature type="domain" description="GH18" evidence="16">
    <location>
        <begin position="216"/>
        <end position="582"/>
    </location>
</feature>
<keyword evidence="13" id="KW-0812">Transmembrane</keyword>
<dbReference type="STRING" id="1036612.A0A1L9T7X8"/>
<evidence type="ECO:0000259" key="15">
    <source>
        <dbReference type="PROSITE" id="PS51782"/>
    </source>
</evidence>
<keyword evidence="13" id="KW-1133">Transmembrane helix</keyword>
<dbReference type="Pfam" id="PF01476">
    <property type="entry name" value="LysM"/>
    <property type="match status" value="1"/>
</dbReference>
<reference evidence="18" key="1">
    <citation type="journal article" date="2017" name="Genome Biol.">
        <title>Comparative genomics reveals high biological diversity and specific adaptations in the industrially and medically important fungal genus Aspergillus.</title>
        <authorList>
            <person name="de Vries R.P."/>
            <person name="Riley R."/>
            <person name="Wiebenga A."/>
            <person name="Aguilar-Osorio G."/>
            <person name="Amillis S."/>
            <person name="Uchima C.A."/>
            <person name="Anderluh G."/>
            <person name="Asadollahi M."/>
            <person name="Askin M."/>
            <person name="Barry K."/>
            <person name="Battaglia E."/>
            <person name="Bayram O."/>
            <person name="Benocci T."/>
            <person name="Braus-Stromeyer S.A."/>
            <person name="Caldana C."/>
            <person name="Canovas D."/>
            <person name="Cerqueira G.C."/>
            <person name="Chen F."/>
            <person name="Chen W."/>
            <person name="Choi C."/>
            <person name="Clum A."/>
            <person name="Dos Santos R.A."/>
            <person name="Damasio A.R."/>
            <person name="Diallinas G."/>
            <person name="Emri T."/>
            <person name="Fekete E."/>
            <person name="Flipphi M."/>
            <person name="Freyberg S."/>
            <person name="Gallo A."/>
            <person name="Gournas C."/>
            <person name="Habgood R."/>
            <person name="Hainaut M."/>
            <person name="Harispe M.L."/>
            <person name="Henrissat B."/>
            <person name="Hilden K.S."/>
            <person name="Hope R."/>
            <person name="Hossain A."/>
            <person name="Karabika E."/>
            <person name="Karaffa L."/>
            <person name="Karanyi Z."/>
            <person name="Krasevec N."/>
            <person name="Kuo A."/>
            <person name="Kusch H."/>
            <person name="LaButti K."/>
            <person name="Lagendijk E.L."/>
            <person name="Lapidus A."/>
            <person name="Levasseur A."/>
            <person name="Lindquist E."/>
            <person name="Lipzen A."/>
            <person name="Logrieco A.F."/>
            <person name="MacCabe A."/>
            <person name="Maekelae M.R."/>
            <person name="Malavazi I."/>
            <person name="Melin P."/>
            <person name="Meyer V."/>
            <person name="Mielnichuk N."/>
            <person name="Miskei M."/>
            <person name="Molnar A.P."/>
            <person name="Mule G."/>
            <person name="Ngan C.Y."/>
            <person name="Orejas M."/>
            <person name="Orosz E."/>
            <person name="Ouedraogo J.P."/>
            <person name="Overkamp K.M."/>
            <person name="Park H.-S."/>
            <person name="Perrone G."/>
            <person name="Piumi F."/>
            <person name="Punt P.J."/>
            <person name="Ram A.F."/>
            <person name="Ramon A."/>
            <person name="Rauscher S."/>
            <person name="Record E."/>
            <person name="Riano-Pachon D.M."/>
            <person name="Robert V."/>
            <person name="Roehrig J."/>
            <person name="Ruller R."/>
            <person name="Salamov A."/>
            <person name="Salih N.S."/>
            <person name="Samson R.A."/>
            <person name="Sandor E."/>
            <person name="Sanguinetti M."/>
            <person name="Schuetze T."/>
            <person name="Sepcic K."/>
            <person name="Shelest E."/>
            <person name="Sherlock G."/>
            <person name="Sophianopoulou V."/>
            <person name="Squina F.M."/>
            <person name="Sun H."/>
            <person name="Susca A."/>
            <person name="Todd R.B."/>
            <person name="Tsang A."/>
            <person name="Unkles S.E."/>
            <person name="van de Wiele N."/>
            <person name="van Rossen-Uffink D."/>
            <person name="Oliveira J.V."/>
            <person name="Vesth T.C."/>
            <person name="Visser J."/>
            <person name="Yu J.-H."/>
            <person name="Zhou M."/>
            <person name="Andersen M.R."/>
            <person name="Archer D.B."/>
            <person name="Baker S.E."/>
            <person name="Benoit I."/>
            <person name="Brakhage A.A."/>
            <person name="Braus G.H."/>
            <person name="Fischer R."/>
            <person name="Frisvad J.C."/>
            <person name="Goldman G.H."/>
            <person name="Houbraken J."/>
            <person name="Oakley B."/>
            <person name="Pocsi I."/>
            <person name="Scazzocchio C."/>
            <person name="Seiboth B."/>
            <person name="vanKuyk P.A."/>
            <person name="Wortman J."/>
            <person name="Dyer P.S."/>
            <person name="Grigoriev I.V."/>
        </authorList>
    </citation>
    <scope>NUCLEOTIDE SEQUENCE [LARGE SCALE GENOMIC DNA]</scope>
    <source>
        <strain evidence="18">CBS 593.65</strain>
    </source>
</reference>
<dbReference type="VEuPathDB" id="FungiDB:ASPSYDRAFT_92650"/>
<dbReference type="Gene3D" id="3.30.60.10">
    <property type="entry name" value="Endochitinase-like"/>
    <property type="match status" value="1"/>
</dbReference>
<dbReference type="GO" id="GO:0008843">
    <property type="term" value="F:endochitinase activity"/>
    <property type="evidence" value="ECO:0007669"/>
    <property type="project" value="UniProtKB-EC"/>
</dbReference>
<evidence type="ECO:0000313" key="18">
    <source>
        <dbReference type="Proteomes" id="UP000184356"/>
    </source>
</evidence>
<evidence type="ECO:0000256" key="8">
    <source>
        <dbReference type="ARBA" id="ARBA00023277"/>
    </source>
</evidence>
<comment type="caution">
    <text evidence="11">Lacks conserved residue(s) required for the propagation of feature annotation.</text>
</comment>
<dbReference type="InterPro" id="IPR001579">
    <property type="entry name" value="Glyco_hydro_18_chit_AS"/>
</dbReference>
<evidence type="ECO:0000256" key="12">
    <source>
        <dbReference type="RuleBase" id="RU000489"/>
    </source>
</evidence>
<dbReference type="PANTHER" id="PTHR47700:SF2">
    <property type="entry name" value="CHITINASE"/>
    <property type="match status" value="1"/>
</dbReference>
<dbReference type="InterPro" id="IPR001223">
    <property type="entry name" value="Glyco_hydro18_cat"/>
</dbReference>
<keyword evidence="9 12" id="KW-0326">Glycosidase</keyword>
<keyword evidence="4 11" id="KW-0147">Chitin-binding</keyword>
<keyword evidence="10" id="KW-0624">Polysaccharide degradation</keyword>
<feature type="disulfide bond" evidence="11">
    <location>
        <begin position="159"/>
        <end position="171"/>
    </location>
</feature>
<dbReference type="PANTHER" id="PTHR47700">
    <property type="entry name" value="V CHITINASE, PUTATIVE (AFU_ORTHOLOGUE AFUA_6G13720)-RELATED"/>
    <property type="match status" value="1"/>
</dbReference>
<evidence type="ECO:0000256" key="2">
    <source>
        <dbReference type="ARBA" id="ARBA00008682"/>
    </source>
</evidence>
<dbReference type="PROSITE" id="PS51782">
    <property type="entry name" value="LYSM"/>
    <property type="match status" value="1"/>
</dbReference>
<dbReference type="OrthoDB" id="73875at2759"/>
<dbReference type="Gene3D" id="3.10.50.10">
    <property type="match status" value="1"/>
</dbReference>
<dbReference type="CDD" id="cd02878">
    <property type="entry name" value="GH18_zymocin_alpha"/>
    <property type="match status" value="1"/>
</dbReference>
<feature type="disulfide bond" evidence="11">
    <location>
        <begin position="198"/>
        <end position="202"/>
    </location>
</feature>
<dbReference type="Pfam" id="PF00704">
    <property type="entry name" value="Glyco_hydro_18"/>
    <property type="match status" value="1"/>
</dbReference>
<evidence type="ECO:0000256" key="7">
    <source>
        <dbReference type="ARBA" id="ARBA00023026"/>
    </source>
</evidence>
<dbReference type="PROSITE" id="PS51910">
    <property type="entry name" value="GH18_2"/>
    <property type="match status" value="1"/>
</dbReference>
<evidence type="ECO:0000256" key="3">
    <source>
        <dbReference type="ARBA" id="ARBA00012729"/>
    </source>
</evidence>
<dbReference type="PROSITE" id="PS01095">
    <property type="entry name" value="GH18_1"/>
    <property type="match status" value="1"/>
</dbReference>
<evidence type="ECO:0000256" key="13">
    <source>
        <dbReference type="SAM" id="Phobius"/>
    </source>
</evidence>
<dbReference type="Proteomes" id="UP000184356">
    <property type="component" value="Unassembled WGS sequence"/>
</dbReference>
<organism evidence="17 18">
    <name type="scientific">Aspergillus sydowii CBS 593.65</name>
    <dbReference type="NCBI Taxonomy" id="1036612"/>
    <lineage>
        <taxon>Eukaryota</taxon>
        <taxon>Fungi</taxon>
        <taxon>Dikarya</taxon>
        <taxon>Ascomycota</taxon>
        <taxon>Pezizomycotina</taxon>
        <taxon>Eurotiomycetes</taxon>
        <taxon>Eurotiomycetidae</taxon>
        <taxon>Eurotiales</taxon>
        <taxon>Aspergillaceae</taxon>
        <taxon>Aspergillus</taxon>
        <taxon>Aspergillus subgen. Nidulantes</taxon>
    </lineage>
</organism>
<dbReference type="GO" id="GO:0006032">
    <property type="term" value="P:chitin catabolic process"/>
    <property type="evidence" value="ECO:0007669"/>
    <property type="project" value="UniProtKB-KW"/>
</dbReference>
<dbReference type="SUPFAM" id="SSF51445">
    <property type="entry name" value="(Trans)glycosidases"/>
    <property type="match status" value="1"/>
</dbReference>
<dbReference type="InterPro" id="IPR029070">
    <property type="entry name" value="Chitinase_insertion_sf"/>
</dbReference>
<dbReference type="EMBL" id="KV878592">
    <property type="protein sequence ID" value="OJJ55517.1"/>
    <property type="molecule type" value="Genomic_DNA"/>
</dbReference>
<comment type="similarity">
    <text evidence="2">Belongs to the glycosyl hydrolase 18 family. Chitinase class V subfamily.</text>
</comment>
<dbReference type="GO" id="GO:0000272">
    <property type="term" value="P:polysaccharide catabolic process"/>
    <property type="evidence" value="ECO:0007669"/>
    <property type="project" value="UniProtKB-KW"/>
</dbReference>
<evidence type="ECO:0000259" key="14">
    <source>
        <dbReference type="PROSITE" id="PS50941"/>
    </source>
</evidence>
<keyword evidence="7" id="KW-0843">Virulence</keyword>
<keyword evidence="11" id="KW-1015">Disulfide bond</keyword>
<dbReference type="InterPro" id="IPR053214">
    <property type="entry name" value="LysM12-like"/>
</dbReference>
<dbReference type="InterPro" id="IPR001002">
    <property type="entry name" value="Chitin-bd_1"/>
</dbReference>
<keyword evidence="8" id="KW-0119">Carbohydrate metabolism</keyword>
<dbReference type="AlphaFoldDB" id="A0A1L9T7X8"/>
<dbReference type="SUPFAM" id="SSF54106">
    <property type="entry name" value="LysM domain"/>
    <property type="match status" value="1"/>
</dbReference>
<feature type="transmembrane region" description="Helical" evidence="13">
    <location>
        <begin position="863"/>
        <end position="889"/>
    </location>
</feature>
<dbReference type="Gene3D" id="3.10.350.10">
    <property type="entry name" value="LysM domain"/>
    <property type="match status" value="2"/>
</dbReference>
<dbReference type="SUPFAM" id="SSF54556">
    <property type="entry name" value="Chitinase insertion domain"/>
    <property type="match status" value="1"/>
</dbReference>
<dbReference type="Gene3D" id="3.20.20.80">
    <property type="entry name" value="Glycosidases"/>
    <property type="match status" value="1"/>
</dbReference>
<dbReference type="SMART" id="SM00257">
    <property type="entry name" value="LysM"/>
    <property type="match status" value="2"/>
</dbReference>
<evidence type="ECO:0000256" key="11">
    <source>
        <dbReference type="PROSITE-ProRule" id="PRU00261"/>
    </source>
</evidence>
<keyword evidence="18" id="KW-1185">Reference proteome</keyword>
<dbReference type="GeneID" id="63768784"/>
<keyword evidence="6" id="KW-0146">Chitin degradation</keyword>